<dbReference type="InterPro" id="IPR050185">
    <property type="entry name" value="Ub_carboxyl-term_hydrolase"/>
</dbReference>
<dbReference type="EMBL" id="CAAE01014543">
    <property type="protein sequence ID" value="CAF97823.1"/>
    <property type="molecule type" value="Genomic_DNA"/>
</dbReference>
<evidence type="ECO:0000256" key="7">
    <source>
        <dbReference type="ARBA" id="ARBA00022771"/>
    </source>
</evidence>
<dbReference type="Gene3D" id="1.10.8.10">
    <property type="entry name" value="DNA helicase RuvA subunit, C-terminal domain"/>
    <property type="match status" value="2"/>
</dbReference>
<dbReference type="Pfam" id="PF00627">
    <property type="entry name" value="UBA"/>
    <property type="match status" value="2"/>
</dbReference>
<dbReference type="InterPro" id="IPR001607">
    <property type="entry name" value="Znf_UBP"/>
</dbReference>
<dbReference type="Pfam" id="PF13927">
    <property type="entry name" value="Ig_3"/>
    <property type="match status" value="1"/>
</dbReference>
<dbReference type="PROSITE" id="PS50835">
    <property type="entry name" value="IG_LIKE"/>
    <property type="match status" value="1"/>
</dbReference>
<dbReference type="InterPro" id="IPR021963">
    <property type="entry name" value="Tcell_CD4_Cterm"/>
</dbReference>
<proteinExistence type="inferred from homology"/>
<evidence type="ECO:0000313" key="19">
    <source>
        <dbReference type="EMBL" id="CAF97823.1"/>
    </source>
</evidence>
<comment type="caution">
    <text evidence="19">The sequence shown here is derived from an EMBL/GenBank/DDBJ whole genome shotgun (WGS) entry which is preliminary data.</text>
</comment>
<dbReference type="InterPro" id="IPR018200">
    <property type="entry name" value="USP_CS"/>
</dbReference>
<keyword evidence="14" id="KW-0472">Membrane</keyword>
<dbReference type="SUPFAM" id="SSF54001">
    <property type="entry name" value="Cysteine proteinases"/>
    <property type="match status" value="1"/>
</dbReference>
<evidence type="ECO:0000256" key="5">
    <source>
        <dbReference type="ARBA" id="ARBA00022723"/>
    </source>
</evidence>
<evidence type="ECO:0000259" key="17">
    <source>
        <dbReference type="PROSITE" id="PS50271"/>
    </source>
</evidence>
<dbReference type="InterPro" id="IPR013783">
    <property type="entry name" value="Ig-like_fold"/>
</dbReference>
<dbReference type="OrthoDB" id="361536at2759"/>
<gene>
    <name evidence="19" type="ORF">GSTENG00015312001</name>
</gene>
<feature type="domain" description="UBP-type" evidence="17">
    <location>
        <begin position="25"/>
        <end position="133"/>
    </location>
</feature>
<comment type="similarity">
    <text evidence="2">Belongs to the peptidase C19 family.</text>
</comment>
<dbReference type="InterPro" id="IPR036179">
    <property type="entry name" value="Ig-like_dom_sf"/>
</dbReference>
<dbReference type="Pfam" id="PF12104">
    <property type="entry name" value="Tcell_CD4_C"/>
    <property type="match status" value="1"/>
</dbReference>
<dbReference type="InterPro" id="IPR003598">
    <property type="entry name" value="Ig_sub2"/>
</dbReference>
<dbReference type="PANTHER" id="PTHR21646">
    <property type="entry name" value="UBIQUITIN CARBOXYL-TERMINAL HYDROLASE"/>
    <property type="match status" value="1"/>
</dbReference>
<dbReference type="Gene3D" id="1.20.5.900">
    <property type="entry name" value="transmembrane domain of human cd4"/>
    <property type="match status" value="1"/>
</dbReference>
<dbReference type="InterPro" id="IPR028889">
    <property type="entry name" value="USP"/>
</dbReference>
<dbReference type="SMART" id="SM00409">
    <property type="entry name" value="IG"/>
    <property type="match status" value="2"/>
</dbReference>
<feature type="region of interest" description="Disordered" evidence="13">
    <location>
        <begin position="904"/>
        <end position="925"/>
    </location>
</feature>
<evidence type="ECO:0000256" key="1">
    <source>
        <dbReference type="ARBA" id="ARBA00000707"/>
    </source>
</evidence>
<evidence type="ECO:0000256" key="4">
    <source>
        <dbReference type="ARBA" id="ARBA00022670"/>
    </source>
</evidence>
<dbReference type="CDD" id="cd14294">
    <property type="entry name" value="UBA1_UBP5_like"/>
    <property type="match status" value="1"/>
</dbReference>
<dbReference type="SMR" id="Q4SNF9"/>
<evidence type="ECO:0000256" key="10">
    <source>
        <dbReference type="ARBA" id="ARBA00022807"/>
    </source>
</evidence>
<feature type="domain" description="UBA" evidence="15">
    <location>
        <begin position="500"/>
        <end position="541"/>
    </location>
</feature>
<dbReference type="PROSITE" id="PS00973">
    <property type="entry name" value="USP_2"/>
    <property type="match status" value="1"/>
</dbReference>
<dbReference type="GO" id="GO:0008270">
    <property type="term" value="F:zinc ion binding"/>
    <property type="evidence" value="ECO:0007669"/>
    <property type="project" value="UniProtKB-KW"/>
</dbReference>
<dbReference type="EC" id="3.4.19.12" evidence="3"/>
<dbReference type="SMART" id="SM00408">
    <property type="entry name" value="IGc2"/>
    <property type="match status" value="2"/>
</dbReference>
<dbReference type="InterPro" id="IPR015940">
    <property type="entry name" value="UBA"/>
</dbReference>
<dbReference type="CDD" id="cd14386">
    <property type="entry name" value="UBA2_UBP5"/>
    <property type="match status" value="1"/>
</dbReference>
<dbReference type="SUPFAM" id="SSF57850">
    <property type="entry name" value="RING/U-box"/>
    <property type="match status" value="1"/>
</dbReference>
<dbReference type="InterPro" id="IPR038765">
    <property type="entry name" value="Papain-like_cys_pep_sf"/>
</dbReference>
<dbReference type="PROSITE" id="PS50030">
    <property type="entry name" value="UBA"/>
    <property type="match status" value="2"/>
</dbReference>
<reference evidence="19" key="1">
    <citation type="journal article" date="2004" name="Nature">
        <title>Genome duplication in the teleost fish Tetraodon nigroviridis reveals the early vertebrate proto-karyotype.</title>
        <authorList>
            <person name="Jaillon O."/>
            <person name="Aury J.-M."/>
            <person name="Brunet F."/>
            <person name="Petit J.-L."/>
            <person name="Stange-Thomann N."/>
            <person name="Mauceli E."/>
            <person name="Bouneau L."/>
            <person name="Fischer C."/>
            <person name="Ozouf-Costaz C."/>
            <person name="Bernot A."/>
            <person name="Nicaud S."/>
            <person name="Jaffe D."/>
            <person name="Fisher S."/>
            <person name="Lutfalla G."/>
            <person name="Dossat C."/>
            <person name="Segurens B."/>
            <person name="Dasilva C."/>
            <person name="Salanoubat M."/>
            <person name="Levy M."/>
            <person name="Boudet N."/>
            <person name="Castellano S."/>
            <person name="Anthouard V."/>
            <person name="Jubin C."/>
            <person name="Castelli V."/>
            <person name="Katinka M."/>
            <person name="Vacherie B."/>
            <person name="Biemont C."/>
            <person name="Skalli Z."/>
            <person name="Cattolico L."/>
            <person name="Poulain J."/>
            <person name="De Berardinis V."/>
            <person name="Cruaud C."/>
            <person name="Duprat S."/>
            <person name="Brottier P."/>
            <person name="Coutanceau J.-P."/>
            <person name="Gouzy J."/>
            <person name="Parra G."/>
            <person name="Lardier G."/>
            <person name="Chapple C."/>
            <person name="McKernan K.J."/>
            <person name="McEwan P."/>
            <person name="Bosak S."/>
            <person name="Kellis M."/>
            <person name="Volff J.-N."/>
            <person name="Guigo R."/>
            <person name="Zody M.C."/>
            <person name="Mesirov J."/>
            <person name="Lindblad-Toh K."/>
            <person name="Birren B."/>
            <person name="Nusbaum C."/>
            <person name="Kahn D."/>
            <person name="Robinson-Rechavi M."/>
            <person name="Laudet V."/>
            <person name="Schachter V."/>
            <person name="Quetier F."/>
            <person name="Saurin W."/>
            <person name="Scarpelli C."/>
            <person name="Wincker P."/>
            <person name="Lander E.S."/>
            <person name="Weissenbach J."/>
            <person name="Roest Crollius H."/>
        </authorList>
    </citation>
    <scope>NUCLEOTIDE SEQUENCE [LARGE SCALE GENOMIC DNA]</scope>
</reference>
<keyword evidence="14" id="KW-1133">Transmembrane helix</keyword>
<feature type="domain" description="USP" evidence="16">
    <location>
        <begin position="178"/>
        <end position="796"/>
    </location>
</feature>
<dbReference type="AlphaFoldDB" id="Q4SNF9"/>
<dbReference type="KEGG" id="tng:GSTEN00015312G001"/>
<dbReference type="PROSITE" id="PS50271">
    <property type="entry name" value="ZF_UBP"/>
    <property type="match status" value="1"/>
</dbReference>
<evidence type="ECO:0000256" key="14">
    <source>
        <dbReference type="SAM" id="Phobius"/>
    </source>
</evidence>
<dbReference type="SUPFAM" id="SSF48726">
    <property type="entry name" value="Immunoglobulin"/>
    <property type="match status" value="2"/>
</dbReference>
<evidence type="ECO:0000259" key="15">
    <source>
        <dbReference type="PROSITE" id="PS50030"/>
    </source>
</evidence>
<sequence>MAGIVAADSVSHALQVQQWDGEVRLESKHAADLKQLDNGVKIPPSGWRCEVCDLQENIWMNLTDGKVLCGRRYFDGSGGNNHALLHFQETRYPLAVKLGTITPDGADVYSYDEDDMVLDSKLPEHLAHFGIDMMTMEKAQTERTMTELEIAVNQRVGEWEVIQESGTTLRPLSGPGLTGMRNLGNSCYLNSVMQVLFTVPDFESKYVSNIDKIIDEAPKDPTQDFKTQVAKLGYGLLSGEYSKPAPDPGEENDTSEPRGDQIGIAPRMFKALVGRGHPEFSTNRQQDAQEFLLHFINMVERNCRSGPNPTEAFRFLVEEKIVCQQSQKAKYTQRVDYIIQLPVPMDQATNAEELQEAERRREEGDPSAPTVRAQIPFAACMAALSEPEVLTDFWSSAVQAKTTATKTTRFASFPDHLVIQIKKFTFGLDWVPKKLDVSIDVPDTLDLSALRATGQQPGEELLPEVAPPPLMTPDVEVKGILGSHGNEEDDSLYSPLLSPVLDDSTVCHLCEMGFPLEACRRAVYYTGNTGIDAATNWIMSHIDDPGETGKTLSWNVKNMSTIQPPCSLFASLSGADFAAPLVLPGCSSGAGTTPTESVSEEHLETIVSMGFTRDQATKALRATSNVLQRAVDWIFSHMDDLECMDISEGGRSAAESESAREPPPGPRVRDGPGKYELFAFISHMGTSTMCGHYVCHIKKDQQTLKMKKIGRLEFAFLLAVLSCAPPADGDVIVGKPGGRVAFRCGLPRGSGPPEWYHQGNVVYREDARTGFRQKCQLDICSRITVRQMTLEIRDLKETDAGKFTCKNNGGSEEHQLIVITVSASPSASLQLGSTATLQCQVIGPNPEPEVRWKKPDGSLYSGSKDANLKEVARSDEGTWNCTFDYQGRQYGETLDIRVIAPPPAPVTSRGPGPNPPCKDCGPNGRPVGPSPSPLLGLSWWMWVVIGVGCLIVLVLVVFIICLYKRIQRKKRKLRRMENSRQLLMNKQYCQCDRPAAAPKPQQRRLREKRSAPPRH</sequence>
<dbReference type="GO" id="GO:0016579">
    <property type="term" value="P:protein deubiquitination"/>
    <property type="evidence" value="ECO:0007669"/>
    <property type="project" value="InterPro"/>
</dbReference>
<evidence type="ECO:0000259" key="18">
    <source>
        <dbReference type="PROSITE" id="PS50835"/>
    </source>
</evidence>
<dbReference type="PROSITE" id="PS00972">
    <property type="entry name" value="USP_1"/>
    <property type="match status" value="1"/>
</dbReference>
<dbReference type="CDD" id="cd02658">
    <property type="entry name" value="Peptidase_C19B"/>
    <property type="match status" value="1"/>
</dbReference>
<dbReference type="Pfam" id="PF00443">
    <property type="entry name" value="UCH"/>
    <property type="match status" value="1"/>
</dbReference>
<dbReference type="InterPro" id="IPR013083">
    <property type="entry name" value="Znf_RING/FYVE/PHD"/>
</dbReference>
<keyword evidence="7 12" id="KW-0863">Zinc-finger</keyword>
<dbReference type="Gene3D" id="2.60.40.10">
    <property type="entry name" value="Immunoglobulins"/>
    <property type="match status" value="2"/>
</dbReference>
<evidence type="ECO:0000256" key="8">
    <source>
        <dbReference type="ARBA" id="ARBA00022786"/>
    </source>
</evidence>
<dbReference type="InterPro" id="IPR007110">
    <property type="entry name" value="Ig-like_dom"/>
</dbReference>
<dbReference type="Pfam" id="PF02148">
    <property type="entry name" value="zf-UBP"/>
    <property type="match status" value="1"/>
</dbReference>
<organism evidence="19">
    <name type="scientific">Tetraodon nigroviridis</name>
    <name type="common">Spotted green pufferfish</name>
    <name type="synonym">Chelonodon nigroviridis</name>
    <dbReference type="NCBI Taxonomy" id="99883"/>
    <lineage>
        <taxon>Eukaryota</taxon>
        <taxon>Metazoa</taxon>
        <taxon>Chordata</taxon>
        <taxon>Craniata</taxon>
        <taxon>Vertebrata</taxon>
        <taxon>Euteleostomi</taxon>
        <taxon>Actinopterygii</taxon>
        <taxon>Neopterygii</taxon>
        <taxon>Teleostei</taxon>
        <taxon>Neoteleostei</taxon>
        <taxon>Acanthomorphata</taxon>
        <taxon>Eupercaria</taxon>
        <taxon>Tetraodontiformes</taxon>
        <taxon>Tetradontoidea</taxon>
        <taxon>Tetraodontidae</taxon>
        <taxon>Tetraodon</taxon>
    </lineage>
</organism>
<dbReference type="PANTHER" id="PTHR21646:SF10">
    <property type="entry name" value="UBIQUITIN CARBOXYL-TERMINAL HYDROLASE 14"/>
    <property type="match status" value="1"/>
</dbReference>
<feature type="domain" description="UBA" evidence="15">
    <location>
        <begin position="597"/>
        <end position="637"/>
    </location>
</feature>
<evidence type="ECO:0000256" key="12">
    <source>
        <dbReference type="PROSITE-ProRule" id="PRU00502"/>
    </source>
</evidence>
<evidence type="ECO:0000256" key="6">
    <source>
        <dbReference type="ARBA" id="ARBA00022737"/>
    </source>
</evidence>
<protein>
    <recommendedName>
        <fullName evidence="3">ubiquitinyl hydrolase 1</fullName>
        <ecNumber evidence="3">3.4.19.12</ecNumber>
    </recommendedName>
</protein>
<evidence type="ECO:0000256" key="2">
    <source>
        <dbReference type="ARBA" id="ARBA00009085"/>
    </source>
</evidence>
<dbReference type="FunFam" id="3.30.40.10:FF:000026">
    <property type="entry name" value="Ubiquitin carboxyl-terminal hydrolase"/>
    <property type="match status" value="1"/>
</dbReference>
<keyword evidence="14" id="KW-0812">Transmembrane</keyword>
<keyword evidence="5" id="KW-0479">Metal-binding</keyword>
<feature type="domain" description="Ig-like" evidence="18">
    <location>
        <begin position="814"/>
        <end position="895"/>
    </location>
</feature>
<dbReference type="InterPro" id="IPR009060">
    <property type="entry name" value="UBA-like_sf"/>
</dbReference>
<dbReference type="SUPFAM" id="SSF46934">
    <property type="entry name" value="UBA-like"/>
    <property type="match status" value="1"/>
</dbReference>
<dbReference type="Gene3D" id="3.90.70.10">
    <property type="entry name" value="Cysteine proteinases"/>
    <property type="match status" value="2"/>
</dbReference>
<keyword evidence="10" id="KW-0788">Thiol protease</keyword>
<feature type="region of interest" description="Disordered" evidence="13">
    <location>
        <begin position="992"/>
        <end position="1015"/>
    </location>
</feature>
<dbReference type="FunFam" id="1.10.8.10:FF:000016">
    <property type="entry name" value="Ubiquitin carboxyl-terminal hydrolase"/>
    <property type="match status" value="1"/>
</dbReference>
<keyword evidence="9" id="KW-0378">Hydrolase</keyword>
<evidence type="ECO:0000256" key="13">
    <source>
        <dbReference type="SAM" id="MobiDB-lite"/>
    </source>
</evidence>
<keyword evidence="6" id="KW-0677">Repeat</keyword>
<keyword evidence="11" id="KW-0862">Zinc</keyword>
<dbReference type="SMART" id="SM00290">
    <property type="entry name" value="ZnF_UBP"/>
    <property type="match status" value="1"/>
</dbReference>
<feature type="region of interest" description="Disordered" evidence="13">
    <location>
        <begin position="240"/>
        <end position="261"/>
    </location>
</feature>
<evidence type="ECO:0000256" key="3">
    <source>
        <dbReference type="ARBA" id="ARBA00012759"/>
    </source>
</evidence>
<accession>Q4SNF9</accession>
<comment type="catalytic activity">
    <reaction evidence="1">
        <text>Thiol-dependent hydrolysis of ester, thioester, amide, peptide and isopeptide bonds formed by the C-terminal Gly of ubiquitin (a 76-residue protein attached to proteins as an intracellular targeting signal).</text>
        <dbReference type="EC" id="3.4.19.12"/>
    </reaction>
</comment>
<feature type="transmembrane region" description="Helical" evidence="14">
    <location>
        <begin position="939"/>
        <end position="963"/>
    </location>
</feature>
<evidence type="ECO:0000259" key="16">
    <source>
        <dbReference type="PROSITE" id="PS50235"/>
    </source>
</evidence>
<reference evidence="19" key="2">
    <citation type="submission" date="2004-02" db="EMBL/GenBank/DDBJ databases">
        <authorList>
            <consortium name="Genoscope"/>
            <consortium name="Whitehead Institute Centre for Genome Research"/>
        </authorList>
    </citation>
    <scope>NUCLEOTIDE SEQUENCE</scope>
</reference>
<dbReference type="SMART" id="SM00165">
    <property type="entry name" value="UBA"/>
    <property type="match status" value="2"/>
</dbReference>
<evidence type="ECO:0000256" key="9">
    <source>
        <dbReference type="ARBA" id="ARBA00022801"/>
    </source>
</evidence>
<keyword evidence="8" id="KW-0833">Ubl conjugation pathway</keyword>
<dbReference type="GO" id="GO:0006508">
    <property type="term" value="P:proteolysis"/>
    <property type="evidence" value="ECO:0007669"/>
    <property type="project" value="UniProtKB-KW"/>
</dbReference>
<dbReference type="MEROPS" id="C19.001"/>
<dbReference type="PROSITE" id="PS50235">
    <property type="entry name" value="USP_3"/>
    <property type="match status" value="1"/>
</dbReference>
<dbReference type="InterPro" id="IPR003599">
    <property type="entry name" value="Ig_sub"/>
</dbReference>
<dbReference type="InterPro" id="IPR001394">
    <property type="entry name" value="Peptidase_C19_UCH"/>
</dbReference>
<dbReference type="Gene3D" id="3.30.40.10">
    <property type="entry name" value="Zinc/RING finger domain, C3HC4 (zinc finger)"/>
    <property type="match status" value="1"/>
</dbReference>
<feature type="compositionally biased region" description="Basic residues" evidence="13">
    <location>
        <begin position="1001"/>
        <end position="1015"/>
    </location>
</feature>
<evidence type="ECO:0000256" key="11">
    <source>
        <dbReference type="ARBA" id="ARBA00022833"/>
    </source>
</evidence>
<dbReference type="GO" id="GO:0004843">
    <property type="term" value="F:cysteine-type deubiquitinase activity"/>
    <property type="evidence" value="ECO:0007669"/>
    <property type="project" value="UniProtKB-EC"/>
</dbReference>
<keyword evidence="4" id="KW-0645">Protease</keyword>
<dbReference type="FunFam" id="3.90.70.10:FF:000063">
    <property type="entry name" value="Ubiquitin carboxyl-terminal hydrolase"/>
    <property type="match status" value="1"/>
</dbReference>
<feature type="region of interest" description="Disordered" evidence="13">
    <location>
        <begin position="649"/>
        <end position="671"/>
    </location>
</feature>
<name>Q4SNF9_TETNG</name>